<proteinExistence type="predicted"/>
<evidence type="ECO:0000259" key="1">
    <source>
        <dbReference type="Pfam" id="PF06985"/>
    </source>
</evidence>
<evidence type="ECO:0000313" key="3">
    <source>
        <dbReference type="Proteomes" id="UP000664534"/>
    </source>
</evidence>
<dbReference type="Proteomes" id="UP000664534">
    <property type="component" value="Unassembled WGS sequence"/>
</dbReference>
<gene>
    <name evidence="2" type="ORF">IMSHALPRED_002965</name>
</gene>
<sequence length="566" mass="64319">MYGHTLESLQESATNGCQLCAMQWDRLSLEERNELFEYKHRIEVDHHNKRLTGGESMLSFRYYFEMKGRDQERLPVGLVARVDFALAHFEEVKDLVSDTVIASSTRLSESLPLIRRCKNVYPARLIDVGCGQEVEPRLCETANLEEGLRYMTLSHRWGDHRILCLRTDNIEEMRKTVLAPAISKTFREAMHVVKSLGERYIWIDSLCIIQNSPNRSDWFEESVKMHAIYANAFCNISATGASDGRDGCYFDRSPLLVQPLRIDIAREDLPYAIYKGIDPDVEGARLREQRGRLSHPELNIYELWNSIVEAYTRGSLTSEDDKFVAIMGLAQHIQKLLSNKKNSAGLWEDYLADQLLWYPARKKGMIKPQSYIAPSWSWASMIVPIIGPCLIRDPSYDGTLIQIVDLNVQTLNNQPLGQVTSGYLHLRGSLVRGRIWEETTPGWELGPETSIIYDVYDNGKVEPVDYVPSLDVSECRGSTYALPVKSISYETNGNLRARGLLLQLTGQCVREFRRVGTFQVRDLSEVVENQATHYIPLVGDDPLSADDILLDGFVLDGKTLDTLTIV</sequence>
<dbReference type="InterPro" id="IPR010730">
    <property type="entry name" value="HET"/>
</dbReference>
<dbReference type="AlphaFoldDB" id="A0A8H3F5L7"/>
<accession>A0A8H3F5L7</accession>
<evidence type="ECO:0000313" key="2">
    <source>
        <dbReference type="EMBL" id="CAF9916078.1"/>
    </source>
</evidence>
<reference evidence="2" key="1">
    <citation type="submission" date="2021-03" db="EMBL/GenBank/DDBJ databases">
        <authorList>
            <person name="Tagirdzhanova G."/>
        </authorList>
    </citation>
    <scope>NUCLEOTIDE SEQUENCE</scope>
</reference>
<dbReference type="OrthoDB" id="5362512at2759"/>
<feature type="domain" description="Heterokaryon incompatibility" evidence="1">
    <location>
        <begin position="150"/>
        <end position="263"/>
    </location>
</feature>
<dbReference type="PANTHER" id="PTHR33112">
    <property type="entry name" value="DOMAIN PROTEIN, PUTATIVE-RELATED"/>
    <property type="match status" value="1"/>
</dbReference>
<organism evidence="2 3">
    <name type="scientific">Imshaugia aleurites</name>
    <dbReference type="NCBI Taxonomy" id="172621"/>
    <lineage>
        <taxon>Eukaryota</taxon>
        <taxon>Fungi</taxon>
        <taxon>Dikarya</taxon>
        <taxon>Ascomycota</taxon>
        <taxon>Pezizomycotina</taxon>
        <taxon>Lecanoromycetes</taxon>
        <taxon>OSLEUM clade</taxon>
        <taxon>Lecanoromycetidae</taxon>
        <taxon>Lecanorales</taxon>
        <taxon>Lecanorineae</taxon>
        <taxon>Parmeliaceae</taxon>
        <taxon>Imshaugia</taxon>
    </lineage>
</organism>
<dbReference type="PANTHER" id="PTHR33112:SF10">
    <property type="entry name" value="TOL"/>
    <property type="match status" value="1"/>
</dbReference>
<protein>
    <recommendedName>
        <fullName evidence="1">Heterokaryon incompatibility domain-containing protein</fullName>
    </recommendedName>
</protein>
<dbReference type="Pfam" id="PF06985">
    <property type="entry name" value="HET"/>
    <property type="match status" value="1"/>
</dbReference>
<name>A0A8H3F5L7_9LECA</name>
<dbReference type="EMBL" id="CAJPDT010000016">
    <property type="protein sequence ID" value="CAF9916078.1"/>
    <property type="molecule type" value="Genomic_DNA"/>
</dbReference>
<comment type="caution">
    <text evidence="2">The sequence shown here is derived from an EMBL/GenBank/DDBJ whole genome shotgun (WGS) entry which is preliminary data.</text>
</comment>
<keyword evidence="3" id="KW-1185">Reference proteome</keyword>